<sequence>MKIYIVGTVGSGKSTLARKLSEKNSMRVFHLDNIVHEGERNRTDKEVFESIECIFKNECFIIEDTLRERFIPLLDKVDKIIYLDLPKNLLKYRIIKRYVKQKLRLEKSTYRPSLQMLKQMFIWQKNGRSELINAQKNKIVLHNKREIRQFIKNFQK</sequence>
<dbReference type="OMA" id="SEWQQID"/>
<dbReference type="Gene3D" id="3.40.50.300">
    <property type="entry name" value="P-loop containing nucleotide triphosphate hydrolases"/>
    <property type="match status" value="1"/>
</dbReference>
<dbReference type="Proteomes" id="UP000031847">
    <property type="component" value="Unassembled WGS sequence"/>
</dbReference>
<reference evidence="9 10" key="2">
    <citation type="submission" date="2015-10" db="EMBL/GenBank/DDBJ databases">
        <title>Draft Genome Sequences of 11 Lactococcus lactis subspecies cremoris strains.</title>
        <authorList>
            <person name="Wels M."/>
            <person name="Backus L."/>
            <person name="Boekhorst J."/>
            <person name="Dijkstra A."/>
            <person name="Beerthuizen M."/>
            <person name="Kelly W."/>
            <person name="Siezen R."/>
            <person name="Bachmann H."/>
            <person name="Van Hijum S."/>
        </authorList>
    </citation>
    <scope>NUCLEOTIDE SEQUENCE [LARGE SCALE GENOMIC DNA]</scope>
    <source>
        <strain evidence="10">KF282</strain>
        <strain evidence="11">LMG9449</strain>
        <strain evidence="9">N42</strain>
    </source>
</reference>
<gene>
    <name evidence="3" type="ORF">JCM5805K_3027</name>
    <name evidence="4" type="ORF">KF282_1255</name>
    <name evidence="7" type="ORF">LL223_0012</name>
    <name evidence="1" type="ORF">LL229_0012</name>
    <name evidence="2" type="ORF">LLUC11_0013</name>
    <name evidence="5" type="ORF">LMG9449_1857</name>
    <name evidence="6" type="ORF">N42_0506</name>
</gene>
<keyword evidence="3" id="KW-0808">Transferase</keyword>
<dbReference type="PANTHER" id="PTHR37816:SF2">
    <property type="entry name" value="DNA TOPOLOGY MODULATION PROTEIN FLAR-RELATED PROTEIN"/>
    <property type="match status" value="1"/>
</dbReference>
<evidence type="ECO:0000313" key="9">
    <source>
        <dbReference type="Proteomes" id="UP000052991"/>
    </source>
</evidence>
<dbReference type="Pfam" id="PF13238">
    <property type="entry name" value="AAA_18"/>
    <property type="match status" value="1"/>
</dbReference>
<evidence type="ECO:0000313" key="4">
    <source>
        <dbReference type="EMBL" id="KSU06356.1"/>
    </source>
</evidence>
<proteinExistence type="predicted"/>
<dbReference type="EMBL" id="CP015904">
    <property type="protein sequence ID" value="ARE12349.1"/>
    <property type="molecule type" value="Genomic_DNA"/>
</dbReference>
<evidence type="ECO:0000313" key="11">
    <source>
        <dbReference type="Proteomes" id="UP000053612"/>
    </source>
</evidence>
<dbReference type="Proteomes" id="UP001055586">
    <property type="component" value="Chromosome"/>
</dbReference>
<dbReference type="RefSeq" id="WP_010905031.1">
    <property type="nucleotide sequence ID" value="NZ_BAABQR010000011.1"/>
</dbReference>
<organism evidence="3 8">
    <name type="scientific">Lactococcus lactis subsp. lactis</name>
    <name type="common">Streptococcus lactis</name>
    <dbReference type="NCBI Taxonomy" id="1360"/>
    <lineage>
        <taxon>Bacteria</taxon>
        <taxon>Bacillati</taxon>
        <taxon>Bacillota</taxon>
        <taxon>Bacilli</taxon>
        <taxon>Lactobacillales</taxon>
        <taxon>Streptococcaceae</taxon>
        <taxon>Lactococcus</taxon>
    </lineage>
</organism>
<reference evidence="3 8" key="1">
    <citation type="submission" date="2015-01" db="EMBL/GenBank/DDBJ databases">
        <title>Lactococcus lactis subsp.lactis JCM 5805 whole genome shotgun sequence.</title>
        <authorList>
            <person name="Fujii T."/>
            <person name="Tomita Y."/>
            <person name="Ikushima S."/>
            <person name="Fujiwara D."/>
        </authorList>
    </citation>
    <scope>NUCLEOTIDE SEQUENCE [LARGE SCALE GENOMIC DNA]</scope>
    <source>
        <strain evidence="3 8">JCM 5805</strain>
    </source>
</reference>
<dbReference type="AlphaFoldDB" id="A0A0A7SX07"/>
<dbReference type="GO" id="GO:0016301">
    <property type="term" value="F:kinase activity"/>
    <property type="evidence" value="ECO:0007669"/>
    <property type="project" value="UniProtKB-KW"/>
</dbReference>
<name>A0A0A7SX07_LACLL</name>
<evidence type="ECO:0000313" key="1">
    <source>
        <dbReference type="EMBL" id="ARD94904.1"/>
    </source>
</evidence>
<evidence type="ECO:0000313" key="7">
    <source>
        <dbReference type="EMBL" id="QRZ33684.1"/>
    </source>
</evidence>
<reference evidence="7" key="5">
    <citation type="journal article" date="2020" name="Mol. Microbiol.">
        <title>The CWPS Rubik's cube: Linking diversity of cell wall polysaccharide structures with the encoded biosynthetic machinery of selected Lactococcus lactis strains.</title>
        <authorList>
            <person name="Mahony J."/>
            <person name="Frantzen C."/>
            <person name="Vinogradov E."/>
            <person name="Sadovskaya I."/>
            <person name="Theodorou I."/>
            <person name="Kelleher P."/>
            <person name="Chapot-Chartier M.P."/>
            <person name="Cambillau C."/>
            <person name="Holo H."/>
            <person name="van Sinderen D."/>
        </authorList>
    </citation>
    <scope>NUCLEOTIDE SEQUENCE</scope>
    <source>
        <strain evidence="7">223</strain>
    </source>
</reference>
<evidence type="ECO:0000313" key="2">
    <source>
        <dbReference type="EMBL" id="ARE12349.1"/>
    </source>
</evidence>
<evidence type="ECO:0000313" key="10">
    <source>
        <dbReference type="Proteomes" id="UP000053058"/>
    </source>
</evidence>
<keyword evidence="3" id="KW-0418">Kinase</keyword>
<dbReference type="InterPro" id="IPR052922">
    <property type="entry name" value="Cytidylate_Kinase-2"/>
</dbReference>
<dbReference type="Proteomes" id="UP000053612">
    <property type="component" value="Unassembled WGS sequence"/>
</dbReference>
<protein>
    <submittedName>
        <fullName evidence="1">AAA family ATPase</fullName>
    </submittedName>
    <submittedName>
        <fullName evidence="3">Adenylate kinase and related kinases</fullName>
    </submittedName>
</protein>
<reference evidence="2 12" key="3">
    <citation type="journal article" date="2017" name="BMC Genomics">
        <title>Comparative and functional genomics of the Lactococcus lactis taxon; insights into evolution and niche adaptation.</title>
        <authorList>
            <person name="Kelleher P."/>
            <person name="Bottacini F."/>
            <person name="Mahony J."/>
            <person name="Kilcawley K.N."/>
            <person name="van Sinderen D."/>
        </authorList>
    </citation>
    <scope>NUCLEOTIDE SEQUENCE [LARGE SCALE GENOMIC DNA]</scope>
    <source>
        <strain evidence="2 12">UC11</strain>
    </source>
</reference>
<dbReference type="EMBL" id="LKLN01000031">
    <property type="protein sequence ID" value="KSU06356.1"/>
    <property type="molecule type" value="Genomic_DNA"/>
</dbReference>
<reference evidence="1" key="7">
    <citation type="submission" date="2023-09" db="EMBL/GenBank/DDBJ databases">
        <title>Complete Genomes and Methylome analysis of Lactococcus lactis subs lactis strains.</title>
        <authorList>
            <person name="Fomenkov A."/>
            <person name="McDonnell B."/>
            <person name="Sun L."/>
            <person name="Van Sinderen D."/>
            <person name="Roberts R.J."/>
        </authorList>
    </citation>
    <scope>NUCLEOTIDE SEQUENCE</scope>
    <source>
        <strain evidence="1">229</strain>
    </source>
</reference>
<dbReference type="Proteomes" id="UP000053058">
    <property type="component" value="Unassembled WGS sequence"/>
</dbReference>
<evidence type="ECO:0000313" key="12">
    <source>
        <dbReference type="Proteomes" id="UP000192067"/>
    </source>
</evidence>
<dbReference type="EMBL" id="LKLS01000153">
    <property type="protein sequence ID" value="KSU16609.1"/>
    <property type="molecule type" value="Genomic_DNA"/>
</dbReference>
<dbReference type="EMBL" id="BBSI01000042">
    <property type="protein sequence ID" value="GAM81903.1"/>
    <property type="molecule type" value="Genomic_DNA"/>
</dbReference>
<dbReference type="Proteomes" id="UP000192067">
    <property type="component" value="Chromosome"/>
</dbReference>
<evidence type="ECO:0000313" key="8">
    <source>
        <dbReference type="Proteomes" id="UP000031847"/>
    </source>
</evidence>
<reference evidence="7" key="6">
    <citation type="submission" date="2023-04" db="EMBL/GenBank/DDBJ databases">
        <authorList>
            <person name="McDonnell B."/>
        </authorList>
    </citation>
    <scope>NUCLEOTIDE SEQUENCE</scope>
    <source>
        <strain evidence="7">223</strain>
    </source>
</reference>
<accession>A0A0A7SX07</accession>
<dbReference type="Proteomes" id="UP000052991">
    <property type="component" value="Unassembled WGS sequence"/>
</dbReference>
<evidence type="ECO:0000313" key="5">
    <source>
        <dbReference type="EMBL" id="KSU16609.1"/>
    </source>
</evidence>
<dbReference type="EMBL" id="CP031926">
    <property type="protein sequence ID" value="QRZ33684.1"/>
    <property type="molecule type" value="Genomic_DNA"/>
</dbReference>
<dbReference type="EMBL" id="CP090823">
    <property type="protein sequence ID" value="ARD94904.1"/>
    <property type="molecule type" value="Genomic_DNA"/>
</dbReference>
<evidence type="ECO:0000313" key="6">
    <source>
        <dbReference type="EMBL" id="KSU29327.1"/>
    </source>
</evidence>
<dbReference type="PATRIC" id="fig|1360.105.peg.2201"/>
<evidence type="ECO:0000313" key="3">
    <source>
        <dbReference type="EMBL" id="GAM81903.1"/>
    </source>
</evidence>
<dbReference type="EMBL" id="LKLW01000028">
    <property type="protein sequence ID" value="KSU29327.1"/>
    <property type="molecule type" value="Genomic_DNA"/>
</dbReference>
<dbReference type="SUPFAM" id="SSF52540">
    <property type="entry name" value="P-loop containing nucleoside triphosphate hydrolases"/>
    <property type="match status" value="1"/>
</dbReference>
<dbReference type="InterPro" id="IPR027417">
    <property type="entry name" value="P-loop_NTPase"/>
</dbReference>
<dbReference type="Proteomes" id="UP000663169">
    <property type="component" value="Chromosome"/>
</dbReference>
<reference evidence="4" key="4">
    <citation type="journal article" date="2017" name="Genome Announc.">
        <title>Draft Genome Sequences of 24 Lactococcus lactis Strains.</title>
        <authorList>
            <person name="Backus L."/>
            <person name="Wels M."/>
            <person name="Boekhorst J."/>
            <person name="Dijkstra A.R."/>
            <person name="Beerthuyzen M."/>
            <person name="Kelly W.J."/>
            <person name="Siezen R.J."/>
            <person name="van Hijum S.A."/>
            <person name="Bachmann H."/>
        </authorList>
    </citation>
    <scope>NUCLEOTIDE SEQUENCE</scope>
    <source>
        <strain evidence="4">KF282</strain>
        <strain evidence="5">LMG9447</strain>
        <strain evidence="6">N42</strain>
    </source>
</reference>
<dbReference type="PANTHER" id="PTHR37816">
    <property type="entry name" value="YALI0E33011P"/>
    <property type="match status" value="1"/>
</dbReference>